<proteinExistence type="predicted"/>
<gene>
    <name evidence="1" type="ORF">RM590_18380</name>
</gene>
<name>A0ABU2MU07_9ACTN</name>
<comment type="caution">
    <text evidence="1">The sequence shown here is derived from an EMBL/GenBank/DDBJ whole genome shotgun (WGS) entry which is preliminary data.</text>
</comment>
<organism evidence="1 2">
    <name type="scientific">Streptomyces litchfieldiae</name>
    <dbReference type="NCBI Taxonomy" id="3075543"/>
    <lineage>
        <taxon>Bacteria</taxon>
        <taxon>Bacillati</taxon>
        <taxon>Actinomycetota</taxon>
        <taxon>Actinomycetes</taxon>
        <taxon>Kitasatosporales</taxon>
        <taxon>Streptomycetaceae</taxon>
        <taxon>Streptomyces</taxon>
    </lineage>
</organism>
<dbReference type="RefSeq" id="WP_311705696.1">
    <property type="nucleotide sequence ID" value="NZ_JAVREL010000010.1"/>
</dbReference>
<dbReference type="Proteomes" id="UP001183246">
    <property type="component" value="Unassembled WGS sequence"/>
</dbReference>
<sequence>MLPELAGFWMTTPDPATASSLDFDGDYGSVFYLPNESEGRPYLNCFGVLDGSSFAVDCQSWDVSGVPYHLTADLEVNGSTLTVTWDNGDVETYTYYGDGA</sequence>
<evidence type="ECO:0000313" key="1">
    <source>
        <dbReference type="EMBL" id="MDT0344564.1"/>
    </source>
</evidence>
<dbReference type="EMBL" id="JAVREL010000010">
    <property type="protein sequence ID" value="MDT0344564.1"/>
    <property type="molecule type" value="Genomic_DNA"/>
</dbReference>
<keyword evidence="2" id="KW-1185">Reference proteome</keyword>
<reference evidence="2" key="1">
    <citation type="submission" date="2023-07" db="EMBL/GenBank/DDBJ databases">
        <title>30 novel species of actinomycetes from the DSMZ collection.</title>
        <authorList>
            <person name="Nouioui I."/>
        </authorList>
    </citation>
    <scope>NUCLEOTIDE SEQUENCE [LARGE SCALE GENOMIC DNA]</scope>
    <source>
        <strain evidence="2">DSM 44938</strain>
    </source>
</reference>
<protein>
    <submittedName>
        <fullName evidence="1">Uncharacterized protein</fullName>
    </submittedName>
</protein>
<accession>A0ABU2MU07</accession>
<evidence type="ECO:0000313" key="2">
    <source>
        <dbReference type="Proteomes" id="UP001183246"/>
    </source>
</evidence>